<gene>
    <name evidence="1" type="ORF">AH68_08090</name>
</gene>
<sequence>MRINFLFKLSCKTTLIGGGDLKVPFAIGIQCVNGEIRTTKTLMILRGIMASFLVGNQIQDTTGAIAPSLKIETK</sequence>
<reference evidence="1 2" key="1">
    <citation type="journal article" date="2015" name="Genome Announc.">
        <title>Complete and Assembled Genome Sequence of Bifidobacterium kashiwanohense PV20-2, Isolated from the Feces of an Anemic Kenyan Infant.</title>
        <authorList>
            <person name="Vazquez-Gutierrez P."/>
            <person name="Lacroix C."/>
            <person name="Chassard C."/>
            <person name="Klumpp J."/>
            <person name="Jans C."/>
            <person name="Stevens M.J."/>
        </authorList>
    </citation>
    <scope>NUCLEOTIDE SEQUENCE [LARGE SCALE GENOMIC DNA]</scope>
    <source>
        <strain evidence="1 2">PV20-2</strain>
    </source>
</reference>
<evidence type="ECO:0000313" key="2">
    <source>
        <dbReference type="Proteomes" id="UP000030625"/>
    </source>
</evidence>
<dbReference type="AlphaFoldDB" id="A0A0A7I8D8"/>
<dbReference type="KEGG" id="bka:AH68_08090"/>
<dbReference type="Proteomes" id="UP000030625">
    <property type="component" value="Chromosome"/>
</dbReference>
<protein>
    <submittedName>
        <fullName evidence="1">Uncharacterized protein</fullName>
    </submittedName>
</protein>
<organism evidence="1 2">
    <name type="scientific">Bifidobacterium catenulatum PV20-2</name>
    <dbReference type="NCBI Taxonomy" id="1447716"/>
    <lineage>
        <taxon>Bacteria</taxon>
        <taxon>Bacillati</taxon>
        <taxon>Actinomycetota</taxon>
        <taxon>Actinomycetes</taxon>
        <taxon>Bifidobacteriales</taxon>
        <taxon>Bifidobacteriaceae</taxon>
        <taxon>Bifidobacterium</taxon>
    </lineage>
</organism>
<proteinExistence type="predicted"/>
<dbReference type="HOGENOM" id="CLU_2680304_0_0_11"/>
<accession>A0A0A7I8D8</accession>
<name>A0A0A7I8D8_9BIFI</name>
<dbReference type="EMBL" id="CP007456">
    <property type="protein sequence ID" value="AIZ15485.1"/>
    <property type="molecule type" value="Genomic_DNA"/>
</dbReference>
<dbReference type="STRING" id="1447716.AH68_08090"/>
<evidence type="ECO:0000313" key="1">
    <source>
        <dbReference type="EMBL" id="AIZ15485.1"/>
    </source>
</evidence>